<evidence type="ECO:0000313" key="5">
    <source>
        <dbReference type="EMBL" id="OZG66441.1"/>
    </source>
</evidence>
<reference evidence="5 6" key="1">
    <citation type="journal article" date="2017" name="BMC Genomics">
        <title>Comparative genomic and phylogenomic analyses of the Bifidobacteriaceae family.</title>
        <authorList>
            <person name="Lugli G.A."/>
            <person name="Milani C."/>
            <person name="Turroni F."/>
            <person name="Duranti S."/>
            <person name="Mancabelli L."/>
            <person name="Mangifesta M."/>
            <person name="Ferrario C."/>
            <person name="Modesto M."/>
            <person name="Mattarelli P."/>
            <person name="Jiri K."/>
            <person name="van Sinderen D."/>
            <person name="Ventura M."/>
        </authorList>
    </citation>
    <scope>NUCLEOTIDE SEQUENCE [LARGE SCALE GENOMIC DNA]</scope>
    <source>
        <strain evidence="5 6">DSM 100202</strain>
    </source>
</reference>
<sequence length="221" mass="25091">MAKKNPEQTGQTIRNIKEAFWKLYEEKPIEKISVKQITDLAGYNRATFYLYFSSVRDVRDQIVDDLIAQRDAMLNESMRDGKLAITPELTDVPMTLFRYGKVLLGPHGDPKFVERAEESVWPYIQPILFPDTPDIDDISDPQERRRLELLKRFYLSGILGLFRAALNNPDLINPTEIGRFMSEELLPRIVPQDASTDTGAGTGAGESQTSKPNERAESTRA</sequence>
<name>A0A261G4S0_9BIFI</name>
<evidence type="ECO:0000259" key="4">
    <source>
        <dbReference type="PROSITE" id="PS50977"/>
    </source>
</evidence>
<gene>
    <name evidence="5" type="ORF">BHAP_0303</name>
</gene>
<accession>A0A261G4S0</accession>
<dbReference type="InterPro" id="IPR001647">
    <property type="entry name" value="HTH_TetR"/>
</dbReference>
<dbReference type="AlphaFoldDB" id="A0A261G4S0"/>
<dbReference type="InterPro" id="IPR009057">
    <property type="entry name" value="Homeodomain-like_sf"/>
</dbReference>
<dbReference type="GO" id="GO:0003677">
    <property type="term" value="F:DNA binding"/>
    <property type="evidence" value="ECO:0007669"/>
    <property type="project" value="UniProtKB-UniRule"/>
</dbReference>
<dbReference type="SUPFAM" id="SSF46689">
    <property type="entry name" value="Homeodomain-like"/>
    <property type="match status" value="1"/>
</dbReference>
<evidence type="ECO:0000256" key="1">
    <source>
        <dbReference type="ARBA" id="ARBA00023125"/>
    </source>
</evidence>
<evidence type="ECO:0000256" key="3">
    <source>
        <dbReference type="SAM" id="MobiDB-lite"/>
    </source>
</evidence>
<keyword evidence="6" id="KW-1185">Reference proteome</keyword>
<organism evidence="5 6">
    <name type="scientific">Bifidobacterium hapali</name>
    <dbReference type="NCBI Taxonomy" id="1630172"/>
    <lineage>
        <taxon>Bacteria</taxon>
        <taxon>Bacillati</taxon>
        <taxon>Actinomycetota</taxon>
        <taxon>Actinomycetes</taxon>
        <taxon>Bifidobacteriales</taxon>
        <taxon>Bifidobacteriaceae</taxon>
        <taxon>Bifidobacterium</taxon>
    </lineage>
</organism>
<comment type="caution">
    <text evidence="5">The sequence shown here is derived from an EMBL/GenBank/DDBJ whole genome shotgun (WGS) entry which is preliminary data.</text>
</comment>
<dbReference type="Proteomes" id="UP000216074">
    <property type="component" value="Unassembled WGS sequence"/>
</dbReference>
<evidence type="ECO:0000313" key="6">
    <source>
        <dbReference type="Proteomes" id="UP000216074"/>
    </source>
</evidence>
<dbReference type="PROSITE" id="PS50977">
    <property type="entry name" value="HTH_TETR_2"/>
    <property type="match status" value="1"/>
</dbReference>
<feature type="domain" description="HTH tetR-type" evidence="4">
    <location>
        <begin position="10"/>
        <end position="70"/>
    </location>
</feature>
<keyword evidence="1 2" id="KW-0238">DNA-binding</keyword>
<proteinExistence type="predicted"/>
<feature type="region of interest" description="Disordered" evidence="3">
    <location>
        <begin position="192"/>
        <end position="221"/>
    </location>
</feature>
<dbReference type="Gene3D" id="1.10.357.10">
    <property type="entry name" value="Tetracycline Repressor, domain 2"/>
    <property type="match status" value="1"/>
</dbReference>
<feature type="compositionally biased region" description="Basic and acidic residues" evidence="3">
    <location>
        <begin position="212"/>
        <end position="221"/>
    </location>
</feature>
<protein>
    <submittedName>
        <fullName evidence="5">TetR-type transcriptional regulator</fullName>
    </submittedName>
</protein>
<dbReference type="RefSeq" id="WP_094728916.1">
    <property type="nucleotide sequence ID" value="NZ_MWWY01000005.1"/>
</dbReference>
<feature type="DNA-binding region" description="H-T-H motif" evidence="2">
    <location>
        <begin position="33"/>
        <end position="52"/>
    </location>
</feature>
<dbReference type="EMBL" id="MWWY01000005">
    <property type="protein sequence ID" value="OZG66441.1"/>
    <property type="molecule type" value="Genomic_DNA"/>
</dbReference>
<evidence type="ECO:0000256" key="2">
    <source>
        <dbReference type="PROSITE-ProRule" id="PRU00335"/>
    </source>
</evidence>
<dbReference type="OrthoDB" id="3193022at2"/>
<dbReference type="Pfam" id="PF00440">
    <property type="entry name" value="TetR_N"/>
    <property type="match status" value="1"/>
</dbReference>